<dbReference type="InterPro" id="IPR001969">
    <property type="entry name" value="Aspartic_peptidase_AS"/>
</dbReference>
<dbReference type="InterPro" id="IPR021109">
    <property type="entry name" value="Peptidase_aspartic_dom_sf"/>
</dbReference>
<keyword evidence="4" id="KW-0378">Hydrolase</keyword>
<comment type="similarity">
    <text evidence="1">Belongs to the peptidase A1 family.</text>
</comment>
<dbReference type="Proteomes" id="UP001189429">
    <property type="component" value="Unassembled WGS sequence"/>
</dbReference>
<evidence type="ECO:0000256" key="3">
    <source>
        <dbReference type="ARBA" id="ARBA00022750"/>
    </source>
</evidence>
<feature type="region of interest" description="Disordered" evidence="6">
    <location>
        <begin position="616"/>
        <end position="652"/>
    </location>
</feature>
<feature type="chain" id="PRO_5045318565" description="Peptidase A1 domain-containing protein" evidence="7">
    <location>
        <begin position="36"/>
        <end position="746"/>
    </location>
</feature>
<gene>
    <name evidence="9" type="ORF">PCOR1329_LOCUS83884</name>
</gene>
<organism evidence="9 10">
    <name type="scientific">Prorocentrum cordatum</name>
    <dbReference type="NCBI Taxonomy" id="2364126"/>
    <lineage>
        <taxon>Eukaryota</taxon>
        <taxon>Sar</taxon>
        <taxon>Alveolata</taxon>
        <taxon>Dinophyceae</taxon>
        <taxon>Prorocentrales</taxon>
        <taxon>Prorocentraceae</taxon>
        <taxon>Prorocentrum</taxon>
    </lineage>
</organism>
<evidence type="ECO:0000259" key="8">
    <source>
        <dbReference type="PROSITE" id="PS51767"/>
    </source>
</evidence>
<evidence type="ECO:0000313" key="9">
    <source>
        <dbReference type="EMBL" id="CAK0909476.1"/>
    </source>
</evidence>
<sequence length="746" mass="77007">MAVFATAASSQVRAGAALRLGALLASAALVASAGAECDAAGTCSAAAAGGLPGGLPAAVLAGAATEGVSLLQKPGAVLEKALPDDGGNPHLINLRRESVPIYRRGKVASFKTSYSGILHVGNPPQDFRVVFDTGSAHVVLPAAECKSESCLVHRRYNMSTSSTSLPINTDGSVVPEGQLCDQVTIGFGTGQITGEFVKDTVCFNLPDDYVTKAHAEAEVKAAAAAEAKAAAEAEAAELRAAAEAAAASEGEAAEAAEAEAAQAAAPAVAEAEGEGAAAEADGAAAEAGAALAGAEAVAGAAADVDPSAGDPIVLSQTDVELAAAQPEAEGSDRTTDSAEAETAADEAPGAADAENGTGGDEAIREEVHVDPRSEAEKAALAARAEIEHPPGALCVDMHVVLAVEMSTQPFKSFLFDGILGLSLDGLALNSKFSAADILIGERKIDRPHFGVYLTEGEDGEDNEIAMGGHNPKRVLEPLTWSPVIMADMGYWLVKIVAVRINGQELDVCKDGTCRGVVDTGTSHLGVPAPYDAEVADLLTTPAGELKDCRLADAPEMEIEVEGYNLSLHSFNYMRRLPLREGVTVGSKQGVYIPSNETNATLKHRSSADAVPVQEANATANGNQSAGANASANATGDAAPNATANGTAEEEGEVRRFCRPRLMPVRLPEPLGPKLFILGEPVLHRYYTVFDWGQQRVGFGLANNRRNTMSAEEHAALRKDGGTLPKEVDMLLMQTSSERSRRPSARL</sequence>
<protein>
    <recommendedName>
        <fullName evidence="8">Peptidase A1 domain-containing protein</fullName>
    </recommendedName>
</protein>
<evidence type="ECO:0000256" key="7">
    <source>
        <dbReference type="SAM" id="SignalP"/>
    </source>
</evidence>
<evidence type="ECO:0000313" key="10">
    <source>
        <dbReference type="Proteomes" id="UP001189429"/>
    </source>
</evidence>
<keyword evidence="10" id="KW-1185">Reference proteome</keyword>
<reference evidence="9" key="1">
    <citation type="submission" date="2023-10" db="EMBL/GenBank/DDBJ databases">
        <authorList>
            <person name="Chen Y."/>
            <person name="Shah S."/>
            <person name="Dougan E. K."/>
            <person name="Thang M."/>
            <person name="Chan C."/>
        </authorList>
    </citation>
    <scope>NUCLEOTIDE SEQUENCE [LARGE SCALE GENOMIC DNA]</scope>
</reference>
<evidence type="ECO:0000256" key="5">
    <source>
        <dbReference type="SAM" id="Coils"/>
    </source>
</evidence>
<dbReference type="Gene3D" id="2.60.40.1960">
    <property type="match status" value="1"/>
</dbReference>
<dbReference type="PROSITE" id="PS51767">
    <property type="entry name" value="PEPTIDASE_A1"/>
    <property type="match status" value="1"/>
</dbReference>
<proteinExistence type="inferred from homology"/>
<feature type="compositionally biased region" description="Low complexity" evidence="6">
    <location>
        <begin position="616"/>
        <end position="646"/>
    </location>
</feature>
<dbReference type="PROSITE" id="PS00141">
    <property type="entry name" value="ASP_PROTEASE"/>
    <property type="match status" value="1"/>
</dbReference>
<feature type="domain" description="Peptidase A1" evidence="8">
    <location>
        <begin position="114"/>
        <end position="699"/>
    </location>
</feature>
<evidence type="ECO:0000256" key="2">
    <source>
        <dbReference type="ARBA" id="ARBA00022670"/>
    </source>
</evidence>
<keyword evidence="5" id="KW-0175">Coiled coil</keyword>
<evidence type="ECO:0000256" key="1">
    <source>
        <dbReference type="ARBA" id="ARBA00007447"/>
    </source>
</evidence>
<dbReference type="CDD" id="cd05471">
    <property type="entry name" value="pepsin_like"/>
    <property type="match status" value="1"/>
</dbReference>
<comment type="caution">
    <text evidence="9">The sequence shown here is derived from an EMBL/GenBank/DDBJ whole genome shotgun (WGS) entry which is preliminary data.</text>
</comment>
<dbReference type="InterPro" id="IPR001461">
    <property type="entry name" value="Aspartic_peptidase_A1"/>
</dbReference>
<dbReference type="Pfam" id="PF00026">
    <property type="entry name" value="Asp"/>
    <property type="match status" value="2"/>
</dbReference>
<dbReference type="EMBL" id="CAUYUJ010022204">
    <property type="protein sequence ID" value="CAK0909476.1"/>
    <property type="molecule type" value="Genomic_DNA"/>
</dbReference>
<dbReference type="Gene3D" id="2.40.70.10">
    <property type="entry name" value="Acid Proteases"/>
    <property type="match status" value="4"/>
</dbReference>
<dbReference type="InterPro" id="IPR033121">
    <property type="entry name" value="PEPTIDASE_A1"/>
</dbReference>
<dbReference type="PANTHER" id="PTHR47966">
    <property type="entry name" value="BETA-SITE APP-CLEAVING ENZYME, ISOFORM A-RELATED"/>
    <property type="match status" value="1"/>
</dbReference>
<keyword evidence="2" id="KW-0645">Protease</keyword>
<keyword evidence="3" id="KW-0064">Aspartyl protease</keyword>
<evidence type="ECO:0000256" key="6">
    <source>
        <dbReference type="SAM" id="MobiDB-lite"/>
    </source>
</evidence>
<feature type="coiled-coil region" evidence="5">
    <location>
        <begin position="214"/>
        <end position="248"/>
    </location>
</feature>
<feature type="region of interest" description="Disordered" evidence="6">
    <location>
        <begin position="323"/>
        <end position="360"/>
    </location>
</feature>
<keyword evidence="7" id="KW-0732">Signal</keyword>
<feature type="compositionally biased region" description="Low complexity" evidence="6">
    <location>
        <begin position="345"/>
        <end position="354"/>
    </location>
</feature>
<feature type="signal peptide" evidence="7">
    <location>
        <begin position="1"/>
        <end position="35"/>
    </location>
</feature>
<accession>A0ABN9YEP6</accession>
<evidence type="ECO:0000256" key="4">
    <source>
        <dbReference type="ARBA" id="ARBA00022801"/>
    </source>
</evidence>
<name>A0ABN9YEP6_9DINO</name>
<dbReference type="InterPro" id="IPR034164">
    <property type="entry name" value="Pepsin-like_dom"/>
</dbReference>
<dbReference type="PANTHER" id="PTHR47966:SF51">
    <property type="entry name" value="BETA-SITE APP-CLEAVING ENZYME, ISOFORM A-RELATED"/>
    <property type="match status" value="1"/>
</dbReference>
<dbReference type="SUPFAM" id="SSF50630">
    <property type="entry name" value="Acid proteases"/>
    <property type="match status" value="3"/>
</dbReference>